<dbReference type="InterPro" id="IPR002654">
    <property type="entry name" value="Glyco_trans_25"/>
</dbReference>
<reference evidence="5 6" key="1">
    <citation type="submission" date="2016-07" db="EMBL/GenBank/DDBJ databases">
        <title>Pervasive Adenine N6-methylation of Active Genes in Fungi.</title>
        <authorList>
            <consortium name="DOE Joint Genome Institute"/>
            <person name="Mondo S.J."/>
            <person name="Dannebaum R.O."/>
            <person name="Kuo R.C."/>
            <person name="Labutti K."/>
            <person name="Haridas S."/>
            <person name="Kuo A."/>
            <person name="Salamov A."/>
            <person name="Ahrendt S.R."/>
            <person name="Lipzen A."/>
            <person name="Sullivan W."/>
            <person name="Andreopoulos W.B."/>
            <person name="Clum A."/>
            <person name="Lindquist E."/>
            <person name="Daum C."/>
            <person name="Ramamoorthy G.K."/>
            <person name="Gryganskyi A."/>
            <person name="Culley D."/>
            <person name="Magnuson J.K."/>
            <person name="James T.Y."/>
            <person name="O'Malley M.A."/>
            <person name="Stajich J.E."/>
            <person name="Spatafora J.W."/>
            <person name="Visel A."/>
            <person name="Grigoriev I.V."/>
        </authorList>
    </citation>
    <scope>NUCLEOTIDE SEQUENCE [LARGE SCALE GENOMIC DNA]</scope>
    <source>
        <strain evidence="5 6">CBS 115471</strain>
    </source>
</reference>
<dbReference type="PANTHER" id="PTHR10730">
    <property type="entry name" value="PROCOLLAGEN-LYSINE,2-OXOGLUTARATE 5-DIOXYGENASE/GLYCOSYLTRANSFERASE 25 FAMILY MEMBER"/>
    <property type="match status" value="1"/>
</dbReference>
<feature type="region of interest" description="Disordered" evidence="4">
    <location>
        <begin position="113"/>
        <end position="135"/>
    </location>
</feature>
<organism evidence="5 6">
    <name type="scientific">Clohesyomyces aquaticus</name>
    <dbReference type="NCBI Taxonomy" id="1231657"/>
    <lineage>
        <taxon>Eukaryota</taxon>
        <taxon>Fungi</taxon>
        <taxon>Dikarya</taxon>
        <taxon>Ascomycota</taxon>
        <taxon>Pezizomycotina</taxon>
        <taxon>Dothideomycetes</taxon>
        <taxon>Pleosporomycetidae</taxon>
        <taxon>Pleosporales</taxon>
        <taxon>Lindgomycetaceae</taxon>
        <taxon>Clohesyomyces</taxon>
    </lineage>
</organism>
<evidence type="ECO:0000256" key="1">
    <source>
        <dbReference type="ARBA" id="ARBA00006721"/>
    </source>
</evidence>
<comment type="similarity">
    <text evidence="1">Belongs to the glycosyltransferase 25 family.</text>
</comment>
<dbReference type="EMBL" id="MCFA01000045">
    <property type="protein sequence ID" value="ORY13084.1"/>
    <property type="molecule type" value="Genomic_DNA"/>
</dbReference>
<evidence type="ECO:0008006" key="7">
    <source>
        <dbReference type="Google" id="ProtNLM"/>
    </source>
</evidence>
<keyword evidence="3" id="KW-0808">Transferase</keyword>
<protein>
    <recommendedName>
        <fullName evidence="7">Glycosyltransferase family 25 protein</fullName>
    </recommendedName>
</protein>
<dbReference type="Proteomes" id="UP000193144">
    <property type="component" value="Unassembled WGS sequence"/>
</dbReference>
<gene>
    <name evidence="5" type="ORF">BCR34DRAFT_481719</name>
</gene>
<keyword evidence="2" id="KW-0328">Glycosyltransferase</keyword>
<evidence type="ECO:0000256" key="2">
    <source>
        <dbReference type="ARBA" id="ARBA00022676"/>
    </source>
</evidence>
<dbReference type="PANTHER" id="PTHR10730:SF53">
    <property type="entry name" value="GLYCOSYLTRANSFERASE 25 FAMILY MEMBER"/>
    <property type="match status" value="1"/>
</dbReference>
<evidence type="ECO:0000313" key="6">
    <source>
        <dbReference type="Proteomes" id="UP000193144"/>
    </source>
</evidence>
<feature type="compositionally biased region" description="Low complexity" evidence="4">
    <location>
        <begin position="117"/>
        <end position="127"/>
    </location>
</feature>
<keyword evidence="6" id="KW-1185">Reference proteome</keyword>
<dbReference type="STRING" id="1231657.A0A1Y1ZSB0"/>
<evidence type="ECO:0000256" key="4">
    <source>
        <dbReference type="SAM" id="MobiDB-lite"/>
    </source>
</evidence>
<evidence type="ECO:0000313" key="5">
    <source>
        <dbReference type="EMBL" id="ORY13084.1"/>
    </source>
</evidence>
<accession>A0A1Y1ZSB0</accession>
<dbReference type="AlphaFoldDB" id="A0A1Y1ZSB0"/>
<dbReference type="CDD" id="cd06532">
    <property type="entry name" value="Glyco_transf_25"/>
    <property type="match status" value="1"/>
</dbReference>
<comment type="caution">
    <text evidence="5">The sequence shown here is derived from an EMBL/GenBank/DDBJ whole genome shotgun (WGS) entry which is preliminary data.</text>
</comment>
<dbReference type="GO" id="GO:0016740">
    <property type="term" value="F:transferase activity"/>
    <property type="evidence" value="ECO:0007669"/>
    <property type="project" value="UniProtKB-KW"/>
</dbReference>
<sequence>FEKILVINAPWRTDRKDAFSIAASYSGLSVEWIDGVAVDDIVEKAYPPGDHRSVPDGNKGSWRAHMNALRAIIHQNLTTALIMEDDADWDFRLRSQLESFSHASRALPSILAEADRQSTSSQPATQSSEDKSLSQFELAKRSSIPMFSLQHHTIPKANPYGLDWDIMWLGHCGAELPPASPTHPNRISIPSDPTVPLPKYLKPMPRGRLDTLSRVYPPHTRLIHRANSTLCTLAYAVTQSGARRLLYEFGIREFNKGYDFALSDYCNGLTRGATRDTMPMCLTVQPPLFAHHFNERAKSDITGKTAGWIDVVETRYVRWSVRMNLERLVRGEEGLVEQWVDEEDVGRET</sequence>
<name>A0A1Y1ZSB0_9PLEO</name>
<dbReference type="InterPro" id="IPR050757">
    <property type="entry name" value="Collagen_mod_GT25"/>
</dbReference>
<dbReference type="OrthoDB" id="47375at2759"/>
<proteinExistence type="inferred from homology"/>
<feature type="non-terminal residue" evidence="5">
    <location>
        <position position="1"/>
    </location>
</feature>
<evidence type="ECO:0000256" key="3">
    <source>
        <dbReference type="ARBA" id="ARBA00022679"/>
    </source>
</evidence>